<evidence type="ECO:0000256" key="8">
    <source>
        <dbReference type="ARBA" id="ARBA00051245"/>
    </source>
</evidence>
<dbReference type="RefSeq" id="WP_124764699.1">
    <property type="nucleotide sequence ID" value="NZ_JAFBDY010000008.1"/>
</dbReference>
<gene>
    <name evidence="10" type="ORF">EBB45_11180</name>
</gene>
<dbReference type="InterPro" id="IPR027417">
    <property type="entry name" value="P-loop_NTPase"/>
</dbReference>
<name>A0A3N9UDS1_9BACI</name>
<dbReference type="EC" id="2.7.10.2" evidence="2"/>
<evidence type="ECO:0000256" key="5">
    <source>
        <dbReference type="ARBA" id="ARBA00022777"/>
    </source>
</evidence>
<keyword evidence="5 10" id="KW-0418">Kinase</keyword>
<dbReference type="Gene3D" id="3.40.50.300">
    <property type="entry name" value="P-loop containing nucleotide triphosphate hydrolases"/>
    <property type="match status" value="1"/>
</dbReference>
<dbReference type="InterPro" id="IPR025669">
    <property type="entry name" value="AAA_dom"/>
</dbReference>
<keyword evidence="7" id="KW-0829">Tyrosine-protein kinase</keyword>
<dbReference type="SUPFAM" id="SSF52540">
    <property type="entry name" value="P-loop containing nucleoside triphosphate hydrolases"/>
    <property type="match status" value="1"/>
</dbReference>
<dbReference type="FunFam" id="3.40.50.300:FF:000527">
    <property type="entry name" value="Tyrosine-protein kinase etk"/>
    <property type="match status" value="1"/>
</dbReference>
<dbReference type="InterPro" id="IPR005702">
    <property type="entry name" value="Wzc-like_C"/>
</dbReference>
<dbReference type="AlphaFoldDB" id="A0A3N9UDS1"/>
<evidence type="ECO:0000256" key="4">
    <source>
        <dbReference type="ARBA" id="ARBA00022741"/>
    </source>
</evidence>
<keyword evidence="4" id="KW-0547">Nucleotide-binding</keyword>
<evidence type="ECO:0000259" key="9">
    <source>
        <dbReference type="Pfam" id="PF13614"/>
    </source>
</evidence>
<evidence type="ECO:0000256" key="6">
    <source>
        <dbReference type="ARBA" id="ARBA00022840"/>
    </source>
</evidence>
<comment type="catalytic activity">
    <reaction evidence="8">
        <text>L-tyrosyl-[protein] + ATP = O-phospho-L-tyrosyl-[protein] + ADP + H(+)</text>
        <dbReference type="Rhea" id="RHEA:10596"/>
        <dbReference type="Rhea" id="RHEA-COMP:10136"/>
        <dbReference type="Rhea" id="RHEA-COMP:20101"/>
        <dbReference type="ChEBI" id="CHEBI:15378"/>
        <dbReference type="ChEBI" id="CHEBI:30616"/>
        <dbReference type="ChEBI" id="CHEBI:46858"/>
        <dbReference type="ChEBI" id="CHEBI:61978"/>
        <dbReference type="ChEBI" id="CHEBI:456216"/>
        <dbReference type="EC" id="2.7.10.2"/>
    </reaction>
</comment>
<evidence type="ECO:0000313" key="10">
    <source>
        <dbReference type="EMBL" id="RQW74444.1"/>
    </source>
</evidence>
<keyword evidence="11" id="KW-1185">Reference proteome</keyword>
<dbReference type="InterPro" id="IPR050445">
    <property type="entry name" value="Bact_polysacc_biosynth/exp"/>
</dbReference>
<accession>A0A3N9UDS1</accession>
<dbReference type="Proteomes" id="UP000274033">
    <property type="component" value="Unassembled WGS sequence"/>
</dbReference>
<proteinExistence type="inferred from homology"/>
<dbReference type="GO" id="GO:0005524">
    <property type="term" value="F:ATP binding"/>
    <property type="evidence" value="ECO:0007669"/>
    <property type="project" value="UniProtKB-KW"/>
</dbReference>
<organism evidence="10 11">
    <name type="scientific">Lysinibacillus composti</name>
    <dbReference type="NCBI Taxonomy" id="720633"/>
    <lineage>
        <taxon>Bacteria</taxon>
        <taxon>Bacillati</taxon>
        <taxon>Bacillota</taxon>
        <taxon>Bacilli</taxon>
        <taxon>Bacillales</taxon>
        <taxon>Bacillaceae</taxon>
        <taxon>Lysinibacillus</taxon>
    </lineage>
</organism>
<dbReference type="GO" id="GO:0005886">
    <property type="term" value="C:plasma membrane"/>
    <property type="evidence" value="ECO:0007669"/>
    <property type="project" value="UniProtKB-ARBA"/>
</dbReference>
<dbReference type="NCBIfam" id="TIGR01007">
    <property type="entry name" value="eps_fam"/>
    <property type="match status" value="1"/>
</dbReference>
<dbReference type="GO" id="GO:0042802">
    <property type="term" value="F:identical protein binding"/>
    <property type="evidence" value="ECO:0007669"/>
    <property type="project" value="UniProtKB-ARBA"/>
</dbReference>
<protein>
    <recommendedName>
        <fullName evidence="2">non-specific protein-tyrosine kinase</fullName>
        <ecNumber evidence="2">2.7.10.2</ecNumber>
    </recommendedName>
</protein>
<evidence type="ECO:0000313" key="11">
    <source>
        <dbReference type="Proteomes" id="UP000274033"/>
    </source>
</evidence>
<feature type="domain" description="AAA" evidence="9">
    <location>
        <begin position="63"/>
        <end position="181"/>
    </location>
</feature>
<evidence type="ECO:0000256" key="2">
    <source>
        <dbReference type="ARBA" id="ARBA00011903"/>
    </source>
</evidence>
<keyword evidence="3 10" id="KW-0808">Transferase</keyword>
<evidence type="ECO:0000256" key="3">
    <source>
        <dbReference type="ARBA" id="ARBA00022679"/>
    </source>
</evidence>
<dbReference type="GO" id="GO:0004715">
    <property type="term" value="F:non-membrane spanning protein tyrosine kinase activity"/>
    <property type="evidence" value="ECO:0007669"/>
    <property type="project" value="UniProtKB-EC"/>
</dbReference>
<dbReference type="PANTHER" id="PTHR32309:SF13">
    <property type="entry name" value="FERRIC ENTEROBACTIN TRANSPORT PROTEIN FEPE"/>
    <property type="match status" value="1"/>
</dbReference>
<dbReference type="PANTHER" id="PTHR32309">
    <property type="entry name" value="TYROSINE-PROTEIN KINASE"/>
    <property type="match status" value="1"/>
</dbReference>
<comment type="caution">
    <text evidence="10">The sequence shown here is derived from an EMBL/GenBank/DDBJ whole genome shotgun (WGS) entry which is preliminary data.</text>
</comment>
<reference evidence="10 11" key="1">
    <citation type="journal article" date="2013" name="J. Microbiol.">
        <title>Lysinibacillus chungkukjangi sp. nov., isolated from Chungkukjang, Korean fermented soybean food.</title>
        <authorList>
            <person name="Kim S.J."/>
            <person name="Jang Y.H."/>
            <person name="Hamada M."/>
            <person name="Ahn J.H."/>
            <person name="Weon H.Y."/>
            <person name="Suzuki K."/>
            <person name="Whang K.S."/>
            <person name="Kwon S.W."/>
        </authorList>
    </citation>
    <scope>NUCLEOTIDE SEQUENCE [LARGE SCALE GENOMIC DNA]</scope>
    <source>
        <strain evidence="10 11">MCCC 1A12701</strain>
    </source>
</reference>
<dbReference type="Pfam" id="PF13614">
    <property type="entry name" value="AAA_31"/>
    <property type="match status" value="1"/>
</dbReference>
<dbReference type="CDD" id="cd05387">
    <property type="entry name" value="BY-kinase"/>
    <property type="match status" value="1"/>
</dbReference>
<comment type="similarity">
    <text evidence="1">Belongs to the CpsD/CapB family.</text>
</comment>
<evidence type="ECO:0000256" key="7">
    <source>
        <dbReference type="ARBA" id="ARBA00023137"/>
    </source>
</evidence>
<keyword evidence="6" id="KW-0067">ATP-binding</keyword>
<dbReference type="OrthoDB" id="9794577at2"/>
<evidence type="ECO:0000256" key="1">
    <source>
        <dbReference type="ARBA" id="ARBA00007316"/>
    </source>
</evidence>
<sequence>MNLLKKFKKKKKTPTSIARKLVTVTDPKSIISEQFRSIRTNITFSLPEKGLTTILVSSSMPSEGKSTIAANIGVVYAQEGKRVLIVDADMRKPTLHFTFDIFNTQGLSNILAKQISAQDAIQETFMVGLYVLTCGNIPPNPSELLASKQLESFIEEMEQYFDIIIFDAPPLLSVADAQILSNKCDGTILIVDSGKSNKSDAIKAKTALMASKARIVGVVMNNFDLPKNSYYYQYYR</sequence>
<dbReference type="EMBL" id="RRCT01000009">
    <property type="protein sequence ID" value="RQW74444.1"/>
    <property type="molecule type" value="Genomic_DNA"/>
</dbReference>